<protein>
    <submittedName>
        <fullName evidence="7">Branched-chain amino acid ABC transporter permease</fullName>
    </submittedName>
</protein>
<feature type="transmembrane region" description="Helical" evidence="6">
    <location>
        <begin position="7"/>
        <end position="24"/>
    </location>
</feature>
<name>A0A7V8B0X3_9HYPH</name>
<comment type="caution">
    <text evidence="7">The sequence shown here is derived from an EMBL/GenBank/DDBJ whole genome shotgun (WGS) entry which is preliminary data.</text>
</comment>
<feature type="transmembrane region" description="Helical" evidence="6">
    <location>
        <begin position="30"/>
        <end position="52"/>
    </location>
</feature>
<evidence type="ECO:0000313" key="7">
    <source>
        <dbReference type="EMBL" id="KAB2655209.1"/>
    </source>
</evidence>
<dbReference type="PANTHER" id="PTHR30482:SF10">
    <property type="entry name" value="HIGH-AFFINITY BRANCHED-CHAIN AMINO ACID TRANSPORT PROTEIN BRAE"/>
    <property type="match status" value="1"/>
</dbReference>
<evidence type="ECO:0000256" key="3">
    <source>
        <dbReference type="ARBA" id="ARBA00022692"/>
    </source>
</evidence>
<keyword evidence="4 6" id="KW-1133">Transmembrane helix</keyword>
<feature type="transmembrane region" description="Helical" evidence="6">
    <location>
        <begin position="247"/>
        <end position="274"/>
    </location>
</feature>
<evidence type="ECO:0000256" key="6">
    <source>
        <dbReference type="SAM" id="Phobius"/>
    </source>
</evidence>
<accession>A0A7V8B0X3</accession>
<reference evidence="7 8" key="1">
    <citation type="submission" date="2019-09" db="EMBL/GenBank/DDBJ databases">
        <title>Taxonomic organization of the family Brucellaceae based on a phylogenomic approach.</title>
        <authorList>
            <person name="Leclercq S."/>
            <person name="Cloeckaert A."/>
            <person name="Zygmunt M.S."/>
        </authorList>
    </citation>
    <scope>NUCLEOTIDE SEQUENCE [LARGE SCALE GENOMIC DNA]</scope>
    <source>
        <strain evidence="7 8">TA93</strain>
    </source>
</reference>
<feature type="transmembrane region" description="Helical" evidence="6">
    <location>
        <begin position="286"/>
        <end position="308"/>
    </location>
</feature>
<sequence>MPNQSLFRSTMVACAIFLIASVLAMQLNSYFLYVVTLGAIFATLAVSFDVLLGYTGYLSLAHGALFGVGAYSCGILTARYGLSFWSALFLAGVITGAFGALVALASFRTRGLYFAVLTLGIGLIGHQLFLVFSDLTGGIGGLAGIPSPSKPNFAWLNQNRWNAFLALALLLLTYVMAQVFVRSRLGAACLAVREDLTLAQALGIRVSRARFAAFLFSAVFTGLAGGLFAAISNFIAPETFTVLGTGFQLVALVVVGGMGTLWGPILGAALLTALPEALRVASGYSLLIYGMLLLIFILFAPKGLAGILGKMSTHFVRSAKTKTVEVSS</sequence>
<dbReference type="InterPro" id="IPR001851">
    <property type="entry name" value="ABC_transp_permease"/>
</dbReference>
<gene>
    <name evidence="7" type="ORF">F9K94_21900</name>
</gene>
<keyword evidence="3 6" id="KW-0812">Transmembrane</keyword>
<evidence type="ECO:0000256" key="5">
    <source>
        <dbReference type="ARBA" id="ARBA00023136"/>
    </source>
</evidence>
<dbReference type="GO" id="GO:0015658">
    <property type="term" value="F:branched-chain amino acid transmembrane transporter activity"/>
    <property type="evidence" value="ECO:0007669"/>
    <property type="project" value="InterPro"/>
</dbReference>
<feature type="transmembrane region" description="Helical" evidence="6">
    <location>
        <begin position="211"/>
        <end position="235"/>
    </location>
</feature>
<evidence type="ECO:0000313" key="8">
    <source>
        <dbReference type="Proteomes" id="UP000460650"/>
    </source>
</evidence>
<keyword evidence="2" id="KW-1003">Cell membrane</keyword>
<feature type="transmembrane region" description="Helical" evidence="6">
    <location>
        <begin position="112"/>
        <end position="132"/>
    </location>
</feature>
<dbReference type="RefSeq" id="WP_151648543.1">
    <property type="nucleotide sequence ID" value="NZ_WBVY01000007.1"/>
</dbReference>
<comment type="subcellular location">
    <subcellularLocation>
        <location evidence="1">Cell membrane</location>
        <topology evidence="1">Multi-pass membrane protein</topology>
    </subcellularLocation>
</comment>
<dbReference type="AlphaFoldDB" id="A0A7V8B0X3"/>
<feature type="transmembrane region" description="Helical" evidence="6">
    <location>
        <begin position="59"/>
        <end position="78"/>
    </location>
</feature>
<dbReference type="Proteomes" id="UP000460650">
    <property type="component" value="Unassembled WGS sequence"/>
</dbReference>
<evidence type="ECO:0000256" key="1">
    <source>
        <dbReference type="ARBA" id="ARBA00004651"/>
    </source>
</evidence>
<evidence type="ECO:0000256" key="2">
    <source>
        <dbReference type="ARBA" id="ARBA00022475"/>
    </source>
</evidence>
<dbReference type="InterPro" id="IPR043428">
    <property type="entry name" value="LivM-like"/>
</dbReference>
<proteinExistence type="predicted"/>
<dbReference type="Pfam" id="PF02653">
    <property type="entry name" value="BPD_transp_2"/>
    <property type="match status" value="1"/>
</dbReference>
<feature type="transmembrane region" description="Helical" evidence="6">
    <location>
        <begin position="84"/>
        <end position="105"/>
    </location>
</feature>
<dbReference type="PANTHER" id="PTHR30482">
    <property type="entry name" value="HIGH-AFFINITY BRANCHED-CHAIN AMINO ACID TRANSPORT SYSTEM PERMEASE"/>
    <property type="match status" value="1"/>
</dbReference>
<feature type="transmembrane region" description="Helical" evidence="6">
    <location>
        <begin position="161"/>
        <end position="181"/>
    </location>
</feature>
<organism evidence="7 8">
    <name type="scientific">Brucella tritici</name>
    <dbReference type="NCBI Taxonomy" id="94626"/>
    <lineage>
        <taxon>Bacteria</taxon>
        <taxon>Pseudomonadati</taxon>
        <taxon>Pseudomonadota</taxon>
        <taxon>Alphaproteobacteria</taxon>
        <taxon>Hyphomicrobiales</taxon>
        <taxon>Brucellaceae</taxon>
        <taxon>Brucella/Ochrobactrum group</taxon>
        <taxon>Brucella</taxon>
    </lineage>
</organism>
<dbReference type="EMBL" id="WBVY01000007">
    <property type="protein sequence ID" value="KAB2655209.1"/>
    <property type="molecule type" value="Genomic_DNA"/>
</dbReference>
<dbReference type="GO" id="GO:0005886">
    <property type="term" value="C:plasma membrane"/>
    <property type="evidence" value="ECO:0007669"/>
    <property type="project" value="UniProtKB-SubCell"/>
</dbReference>
<dbReference type="CDD" id="cd06581">
    <property type="entry name" value="TM_PBP1_LivM_like"/>
    <property type="match status" value="1"/>
</dbReference>
<keyword evidence="5 6" id="KW-0472">Membrane</keyword>
<evidence type="ECO:0000256" key="4">
    <source>
        <dbReference type="ARBA" id="ARBA00022989"/>
    </source>
</evidence>